<evidence type="ECO:0000256" key="3">
    <source>
        <dbReference type="ARBA" id="ARBA00023004"/>
    </source>
</evidence>
<keyword evidence="3 4" id="KW-0408">Iron</keyword>
<evidence type="ECO:0000313" key="7">
    <source>
        <dbReference type="Proteomes" id="UP000249299"/>
    </source>
</evidence>
<accession>A0A327JV92</accession>
<dbReference type="Gene3D" id="1.10.760.10">
    <property type="entry name" value="Cytochrome c-like domain"/>
    <property type="match status" value="1"/>
</dbReference>
<name>A0A327JV92_9HYPH</name>
<protein>
    <recommendedName>
        <fullName evidence="5">Cytochrome c domain-containing protein</fullName>
    </recommendedName>
</protein>
<dbReference type="OrthoDB" id="7873796at2"/>
<dbReference type="PROSITE" id="PS51007">
    <property type="entry name" value="CYTC"/>
    <property type="match status" value="1"/>
</dbReference>
<dbReference type="GO" id="GO:0020037">
    <property type="term" value="F:heme binding"/>
    <property type="evidence" value="ECO:0007669"/>
    <property type="project" value="InterPro"/>
</dbReference>
<sequence>MLILRFAAAHSRPLHMFEYDSSPFNWRPPMARRSAPLLTAAVLAGLFAASGPALGQGTGDPAAGERIARTWCANCHVASADQTTASPDVPTFKSLAEREDVTADGLSVFLVTPHPPMPDMHLTRDEIADVIAYIMSLADK</sequence>
<dbReference type="GO" id="GO:0009055">
    <property type="term" value="F:electron transfer activity"/>
    <property type="evidence" value="ECO:0007669"/>
    <property type="project" value="InterPro"/>
</dbReference>
<keyword evidence="1 4" id="KW-0349">Heme</keyword>
<gene>
    <name evidence="6" type="ORF">CH339_05410</name>
</gene>
<keyword evidence="7" id="KW-1185">Reference proteome</keyword>
<dbReference type="EMBL" id="NPEV01000007">
    <property type="protein sequence ID" value="RAI28832.1"/>
    <property type="molecule type" value="Genomic_DNA"/>
</dbReference>
<dbReference type="Proteomes" id="UP000249299">
    <property type="component" value="Unassembled WGS sequence"/>
</dbReference>
<dbReference type="GO" id="GO:0046872">
    <property type="term" value="F:metal ion binding"/>
    <property type="evidence" value="ECO:0007669"/>
    <property type="project" value="UniProtKB-KW"/>
</dbReference>
<dbReference type="SUPFAM" id="SSF46626">
    <property type="entry name" value="Cytochrome c"/>
    <property type="match status" value="1"/>
</dbReference>
<feature type="domain" description="Cytochrome c" evidence="5">
    <location>
        <begin position="59"/>
        <end position="138"/>
    </location>
</feature>
<evidence type="ECO:0000256" key="4">
    <source>
        <dbReference type="PROSITE-ProRule" id="PRU00433"/>
    </source>
</evidence>
<dbReference type="InterPro" id="IPR009056">
    <property type="entry name" value="Cyt_c-like_dom"/>
</dbReference>
<dbReference type="AlphaFoldDB" id="A0A327JV92"/>
<dbReference type="InterPro" id="IPR036909">
    <property type="entry name" value="Cyt_c-like_dom_sf"/>
</dbReference>
<evidence type="ECO:0000259" key="5">
    <source>
        <dbReference type="PROSITE" id="PS51007"/>
    </source>
</evidence>
<proteinExistence type="predicted"/>
<keyword evidence="2 4" id="KW-0479">Metal-binding</keyword>
<evidence type="ECO:0000313" key="6">
    <source>
        <dbReference type="EMBL" id="RAI28832.1"/>
    </source>
</evidence>
<dbReference type="Pfam" id="PF13442">
    <property type="entry name" value="Cytochrome_CBB3"/>
    <property type="match status" value="1"/>
</dbReference>
<reference evidence="6 7" key="1">
    <citation type="submission" date="2017-07" db="EMBL/GenBank/DDBJ databases">
        <title>Draft Genome Sequences of Select Purple Nonsulfur Bacteria.</title>
        <authorList>
            <person name="Lasarre B."/>
            <person name="Mckinlay J.B."/>
        </authorList>
    </citation>
    <scope>NUCLEOTIDE SEQUENCE [LARGE SCALE GENOMIC DNA]</scope>
    <source>
        <strain evidence="6 7">DSM 11290</strain>
    </source>
</reference>
<organism evidence="6 7">
    <name type="scientific">Rhodobium orientis</name>
    <dbReference type="NCBI Taxonomy" id="34017"/>
    <lineage>
        <taxon>Bacteria</taxon>
        <taxon>Pseudomonadati</taxon>
        <taxon>Pseudomonadota</taxon>
        <taxon>Alphaproteobacteria</taxon>
        <taxon>Hyphomicrobiales</taxon>
        <taxon>Rhodobiaceae</taxon>
        <taxon>Rhodobium</taxon>
    </lineage>
</organism>
<comment type="caution">
    <text evidence="6">The sequence shown here is derived from an EMBL/GenBank/DDBJ whole genome shotgun (WGS) entry which is preliminary data.</text>
</comment>
<evidence type="ECO:0000256" key="1">
    <source>
        <dbReference type="ARBA" id="ARBA00022617"/>
    </source>
</evidence>
<evidence type="ECO:0000256" key="2">
    <source>
        <dbReference type="ARBA" id="ARBA00022723"/>
    </source>
</evidence>